<feature type="compositionally biased region" description="Polar residues" evidence="1">
    <location>
        <begin position="279"/>
        <end position="295"/>
    </location>
</feature>
<keyword evidence="4" id="KW-1185">Reference proteome</keyword>
<protein>
    <submittedName>
        <fullName evidence="3">Uncharacterized protein</fullName>
    </submittedName>
</protein>
<name>A0AAV8Z7S3_9CUCU</name>
<evidence type="ECO:0000313" key="3">
    <source>
        <dbReference type="EMBL" id="KAJ8959288.1"/>
    </source>
</evidence>
<evidence type="ECO:0000313" key="4">
    <source>
        <dbReference type="Proteomes" id="UP001162162"/>
    </source>
</evidence>
<keyword evidence="2" id="KW-0812">Transmembrane</keyword>
<feature type="transmembrane region" description="Helical" evidence="2">
    <location>
        <begin position="354"/>
        <end position="378"/>
    </location>
</feature>
<comment type="caution">
    <text evidence="3">The sequence shown here is derived from an EMBL/GenBank/DDBJ whole genome shotgun (WGS) entry which is preliminary data.</text>
</comment>
<organism evidence="3 4">
    <name type="scientific">Aromia moschata</name>
    <dbReference type="NCBI Taxonomy" id="1265417"/>
    <lineage>
        <taxon>Eukaryota</taxon>
        <taxon>Metazoa</taxon>
        <taxon>Ecdysozoa</taxon>
        <taxon>Arthropoda</taxon>
        <taxon>Hexapoda</taxon>
        <taxon>Insecta</taxon>
        <taxon>Pterygota</taxon>
        <taxon>Neoptera</taxon>
        <taxon>Endopterygota</taxon>
        <taxon>Coleoptera</taxon>
        <taxon>Polyphaga</taxon>
        <taxon>Cucujiformia</taxon>
        <taxon>Chrysomeloidea</taxon>
        <taxon>Cerambycidae</taxon>
        <taxon>Cerambycinae</taxon>
        <taxon>Callichromatini</taxon>
        <taxon>Aromia</taxon>
    </lineage>
</organism>
<gene>
    <name evidence="3" type="ORF">NQ318_021973</name>
</gene>
<proteinExistence type="predicted"/>
<sequence length="393" mass="44437">MPGPLLIARKNGRPVRTYGVNQVDVCNMKFTFICIVVVVSCSVSASGDLEIYPGVKFDLNTEERRSRLENYEVPEIFPEYKDNTWKNIPFDDYPDIERKEPPVYHLTLPERLRQIEEVIDYEKAQLSRHGNHHSKHRYEFGDAYDRLKDKALKNFGLGFPNTQILDDVRMYPQEDDFTFNNDDVDEPDGIQNVFEQPSLEERERMFQENKHVSFNNVRSSDIREELLNSAHHQEHDNAKMASEEEFPTGSFKNVKVVDDPTEFAYAPPDPRFYEKPDTSSKIGDAQQTADKTAGVGSSVSGKFKIKSRSDQNLLEYDDDDAEDLKFHNGNGETSGRSSVDVIAVKPSISDTDSAGVYIIAVVAGISAAATVGLIAVGIGWYNRRIGTFCVETN</sequence>
<keyword evidence="2" id="KW-0472">Membrane</keyword>
<evidence type="ECO:0000256" key="2">
    <source>
        <dbReference type="SAM" id="Phobius"/>
    </source>
</evidence>
<reference evidence="3" key="1">
    <citation type="journal article" date="2023" name="Insect Mol. Biol.">
        <title>Genome sequencing provides insights into the evolution of gene families encoding plant cell wall-degrading enzymes in longhorned beetles.</title>
        <authorList>
            <person name="Shin N.R."/>
            <person name="Okamura Y."/>
            <person name="Kirsch R."/>
            <person name="Pauchet Y."/>
        </authorList>
    </citation>
    <scope>NUCLEOTIDE SEQUENCE</scope>
    <source>
        <strain evidence="3">AMC_N1</strain>
    </source>
</reference>
<dbReference type="AlphaFoldDB" id="A0AAV8Z7S3"/>
<dbReference type="Proteomes" id="UP001162162">
    <property type="component" value="Unassembled WGS sequence"/>
</dbReference>
<feature type="region of interest" description="Disordered" evidence="1">
    <location>
        <begin position="265"/>
        <end position="295"/>
    </location>
</feature>
<accession>A0AAV8Z7S3</accession>
<evidence type="ECO:0000256" key="1">
    <source>
        <dbReference type="SAM" id="MobiDB-lite"/>
    </source>
</evidence>
<keyword evidence="2" id="KW-1133">Transmembrane helix</keyword>
<dbReference type="EMBL" id="JAPWTK010000013">
    <property type="protein sequence ID" value="KAJ8959288.1"/>
    <property type="molecule type" value="Genomic_DNA"/>
</dbReference>